<keyword evidence="1 5" id="KW-0808">Transferase</keyword>
<keyword evidence="2 5" id="KW-0547">Nucleotide-binding</keyword>
<sequence>MPRTEPGLRSALAHCLPSALAKTVEPQPVSGLTGESWRLQGAGFDVLARGASGQKTQLGVSRRREFRLLRVLNSSGLAPRPRGFSDGWLLVDWLPGEPADVQGWQHALAAGTLAATLATLHQHRLSGYPLDLQARYARYWHSSDPARRSPAWLALQRQFLRRRPPAALRQALLHMDVHQGNVLCQADGSLALIDWEYAGDGDVALELAALFCGNALPVATCERVLADYVRQMPGLERERLRRHIDAWIPWVNYLMLLWYETRWHQSGNRDFIALAAPLRRFFHLPG</sequence>
<dbReference type="Proteomes" id="UP000811282">
    <property type="component" value="Unassembled WGS sequence"/>
</dbReference>
<organism evidence="7 8">
    <name type="scientific">Candidatus Sodalis endolongispinus</name>
    <dbReference type="NCBI Taxonomy" id="2812662"/>
    <lineage>
        <taxon>Bacteria</taxon>
        <taxon>Pseudomonadati</taxon>
        <taxon>Pseudomonadota</taxon>
        <taxon>Gammaproteobacteria</taxon>
        <taxon>Enterobacterales</taxon>
        <taxon>Bruguierivoracaceae</taxon>
        <taxon>Sodalis</taxon>
    </lineage>
</organism>
<keyword evidence="3 5" id="KW-0418">Kinase</keyword>
<comment type="pathway">
    <text evidence="5">Cofactor biosynthesis; thiamine diphosphate biosynthesis; thiamine phosphate from thiamine: step 1/1.</text>
</comment>
<evidence type="ECO:0000256" key="4">
    <source>
        <dbReference type="ARBA" id="ARBA00022840"/>
    </source>
</evidence>
<evidence type="ECO:0000259" key="6">
    <source>
        <dbReference type="Pfam" id="PF01636"/>
    </source>
</evidence>
<evidence type="ECO:0000313" key="7">
    <source>
        <dbReference type="EMBL" id="MBT9433475.1"/>
    </source>
</evidence>
<comment type="function">
    <text evidence="5">Catalyzes the phosphorylation of thiamine to thiamine phosphate.</text>
</comment>
<dbReference type="SUPFAM" id="SSF56112">
    <property type="entry name" value="Protein kinase-like (PK-like)"/>
    <property type="match status" value="1"/>
</dbReference>
<dbReference type="InterPro" id="IPR014093">
    <property type="entry name" value="Thiamine_kinase"/>
</dbReference>
<accession>A0ABS5YEL0</accession>
<dbReference type="HAMAP" id="MF_01604">
    <property type="entry name" value="Thiamine_kinase"/>
    <property type="match status" value="1"/>
</dbReference>
<protein>
    <recommendedName>
        <fullName evidence="5">Thiamine kinase</fullName>
        <ecNumber evidence="5">2.7.1.89</ecNumber>
    </recommendedName>
</protein>
<evidence type="ECO:0000256" key="5">
    <source>
        <dbReference type="HAMAP-Rule" id="MF_01604"/>
    </source>
</evidence>
<dbReference type="EMBL" id="JAFJYC010000004">
    <property type="protein sequence ID" value="MBT9433475.1"/>
    <property type="molecule type" value="Genomic_DNA"/>
</dbReference>
<name>A0ABS5YEL0_9GAMM</name>
<dbReference type="InterPro" id="IPR051678">
    <property type="entry name" value="AGP_Transferase"/>
</dbReference>
<dbReference type="InterPro" id="IPR002575">
    <property type="entry name" value="Aminoglycoside_PTrfase"/>
</dbReference>
<comment type="catalytic activity">
    <reaction evidence="5">
        <text>thiamine + ATP = thiamine phosphate + ADP + H(+)</text>
        <dbReference type="Rhea" id="RHEA:12012"/>
        <dbReference type="ChEBI" id="CHEBI:15378"/>
        <dbReference type="ChEBI" id="CHEBI:18385"/>
        <dbReference type="ChEBI" id="CHEBI:30616"/>
        <dbReference type="ChEBI" id="CHEBI:37575"/>
        <dbReference type="ChEBI" id="CHEBI:456216"/>
        <dbReference type="EC" id="2.7.1.89"/>
    </reaction>
</comment>
<gene>
    <name evidence="5" type="primary">thiK</name>
    <name evidence="7" type="ORF">JZM24_17750</name>
</gene>
<proteinExistence type="inferred from homology"/>
<dbReference type="Pfam" id="PF01636">
    <property type="entry name" value="APH"/>
    <property type="match status" value="1"/>
</dbReference>
<feature type="domain" description="Aminoglycoside phosphotransferase" evidence="6">
    <location>
        <begin position="61"/>
        <end position="237"/>
    </location>
</feature>
<reference evidence="7 8" key="1">
    <citation type="journal article" date="2021" name="Genome Biol. Evol.">
        <title>The evolution of interdependence in a four-way mealybug symbiosis.</title>
        <authorList>
            <person name="Garber A.I."/>
            <person name="Kupper M."/>
            <person name="Laetsch D.R."/>
            <person name="Weldon S.R."/>
            <person name="Ladinsky M.S."/>
            <person name="Bjorkman P.J."/>
            <person name="McCutcheon J.P."/>
        </authorList>
    </citation>
    <scope>NUCLEOTIDE SEQUENCE [LARGE SCALE GENOMIC DNA]</scope>
    <source>
        <strain evidence="7">SOD</strain>
    </source>
</reference>
<dbReference type="PANTHER" id="PTHR21310">
    <property type="entry name" value="AMINOGLYCOSIDE PHOSPHOTRANSFERASE-RELATED-RELATED"/>
    <property type="match status" value="1"/>
</dbReference>
<dbReference type="EC" id="2.7.1.89" evidence="5"/>
<keyword evidence="8" id="KW-1185">Reference proteome</keyword>
<evidence type="ECO:0000256" key="2">
    <source>
        <dbReference type="ARBA" id="ARBA00022741"/>
    </source>
</evidence>
<dbReference type="Gene3D" id="3.90.1200.10">
    <property type="match status" value="1"/>
</dbReference>
<evidence type="ECO:0000256" key="1">
    <source>
        <dbReference type="ARBA" id="ARBA00022679"/>
    </source>
</evidence>
<comment type="similarity">
    <text evidence="5">Belongs to the thiamine kinase family.</text>
</comment>
<dbReference type="RefSeq" id="WP_215671406.1">
    <property type="nucleotide sequence ID" value="NZ_JAFJYC010000004.1"/>
</dbReference>
<dbReference type="InterPro" id="IPR011009">
    <property type="entry name" value="Kinase-like_dom_sf"/>
</dbReference>
<evidence type="ECO:0000313" key="8">
    <source>
        <dbReference type="Proteomes" id="UP000811282"/>
    </source>
</evidence>
<keyword evidence="4 5" id="KW-0067">ATP-binding</keyword>
<evidence type="ECO:0000256" key="3">
    <source>
        <dbReference type="ARBA" id="ARBA00022777"/>
    </source>
</evidence>
<comment type="caution">
    <text evidence="7">The sequence shown here is derived from an EMBL/GenBank/DDBJ whole genome shotgun (WGS) entry which is preliminary data.</text>
</comment>